<sequence length="70" mass="8492">MQMKEIDAQMKYVPLQRCQRSSLGFEFIFYYKTLVDNMNMLRQHHIILSERGKLINKNCQKESTFRTCTR</sequence>
<dbReference type="EMBL" id="GBRH01193973">
    <property type="protein sequence ID" value="JAE03923.1"/>
    <property type="molecule type" value="Transcribed_RNA"/>
</dbReference>
<protein>
    <submittedName>
        <fullName evidence="1">Uncharacterized protein</fullName>
    </submittedName>
</protein>
<dbReference type="AlphaFoldDB" id="A0A0A9F6L5"/>
<accession>A0A0A9F6L5</accession>
<reference evidence="1" key="2">
    <citation type="journal article" date="2015" name="Data Brief">
        <title>Shoot transcriptome of the giant reed, Arundo donax.</title>
        <authorList>
            <person name="Barrero R.A."/>
            <person name="Guerrero F.D."/>
            <person name="Moolhuijzen P."/>
            <person name="Goolsby J.A."/>
            <person name="Tidwell J."/>
            <person name="Bellgard S.E."/>
            <person name="Bellgard M.I."/>
        </authorList>
    </citation>
    <scope>NUCLEOTIDE SEQUENCE</scope>
    <source>
        <tissue evidence="1">Shoot tissue taken approximately 20 cm above the soil surface</tissue>
    </source>
</reference>
<evidence type="ECO:0000313" key="1">
    <source>
        <dbReference type="EMBL" id="JAE03923.1"/>
    </source>
</evidence>
<reference evidence="1" key="1">
    <citation type="submission" date="2014-09" db="EMBL/GenBank/DDBJ databases">
        <authorList>
            <person name="Magalhaes I.L.F."/>
            <person name="Oliveira U."/>
            <person name="Santos F.R."/>
            <person name="Vidigal T.H.D.A."/>
            <person name="Brescovit A.D."/>
            <person name="Santos A.J."/>
        </authorList>
    </citation>
    <scope>NUCLEOTIDE SEQUENCE</scope>
    <source>
        <tissue evidence="1">Shoot tissue taken approximately 20 cm above the soil surface</tissue>
    </source>
</reference>
<proteinExistence type="predicted"/>
<organism evidence="1">
    <name type="scientific">Arundo donax</name>
    <name type="common">Giant reed</name>
    <name type="synonym">Donax arundinaceus</name>
    <dbReference type="NCBI Taxonomy" id="35708"/>
    <lineage>
        <taxon>Eukaryota</taxon>
        <taxon>Viridiplantae</taxon>
        <taxon>Streptophyta</taxon>
        <taxon>Embryophyta</taxon>
        <taxon>Tracheophyta</taxon>
        <taxon>Spermatophyta</taxon>
        <taxon>Magnoliopsida</taxon>
        <taxon>Liliopsida</taxon>
        <taxon>Poales</taxon>
        <taxon>Poaceae</taxon>
        <taxon>PACMAD clade</taxon>
        <taxon>Arundinoideae</taxon>
        <taxon>Arundineae</taxon>
        <taxon>Arundo</taxon>
    </lineage>
</organism>
<name>A0A0A9F6L5_ARUDO</name>